<keyword evidence="2" id="KW-0723">Serine/threonine-protein kinase</keyword>
<keyword evidence="6 11" id="KW-0547">Nucleotide-binding</keyword>
<feature type="transmembrane region" description="Helical" evidence="13">
    <location>
        <begin position="655"/>
        <end position="675"/>
    </location>
</feature>
<comment type="subcellular location">
    <subcellularLocation>
        <location evidence="1">Membrane</location>
        <topology evidence="1">Multi-pass membrane protein</topology>
    </subcellularLocation>
</comment>
<feature type="binding site" evidence="11">
    <location>
        <position position="179"/>
    </location>
    <ligand>
        <name>ATP</name>
        <dbReference type="ChEBI" id="CHEBI:30616"/>
    </ligand>
</feature>
<evidence type="ECO:0000256" key="12">
    <source>
        <dbReference type="SAM" id="MobiDB-lite"/>
    </source>
</evidence>
<evidence type="ECO:0000313" key="17">
    <source>
        <dbReference type="Proteomes" id="UP001055439"/>
    </source>
</evidence>
<dbReference type="Gene3D" id="1.10.510.10">
    <property type="entry name" value="Transferase(Phosphotransferase) domain 1"/>
    <property type="match status" value="1"/>
</dbReference>
<keyword evidence="8 11" id="KW-0067">ATP-binding</keyword>
<sequence length="785" mass="87890">MGQCYGKSISVVRDGGRHRRRTPTHPDNGVDAGGVPSAAVTPLRGSSGPATPVHPSSTSCPSPYPQDSDSPLPAGASPSPSRSTPRRFFRRPFPPLSPAKHIKAALAKRLGSEKPKEGGIPEAVTGEAEQPPLDKSFGYGKNFGSKYELGKEVGRGHFGNTCLATAKKGEIKGQTVAVKIITKAKMTTAISIEDVRREVKILKALSGHKSLVKFYDACEDDVNVYIVMELCEGGELLGRILARGGRYTEEDAKAIVQQILGVVAFCHLQGVVHRDLKPENFLFTNNDENALMKLIDFGLSDFTRPDERLNDIVGSAYYVAPEVLHRSYSNEADMWSIGVITYILLCGSRPFWARTESGIFRSVLRADPNFDDSPWPALSPEAKDFVKRLLNKDYRKRMTAAQALTHPWLRKEQSSIPLDILVYKLITSYFFVTPLKRAALKALSKALSEDELLYLQLQFNLLEPNKDGLISLENFQTALMKNATEAMKLSRIPDILNAMEALSQRRMDFNEFCAAATSPYQLEALEQWEQIASTAFTYFEQEGNQVISIDELAQELNLPTASHSLLQDWIREEDGKLSFLGFTKYLHALLSMGARKVDVAFPYSPFERFLPLPWLGVGSRAREGNVRATAMAKLYVHTVPPADLNKNTEWFMYPGVWTTYILILFFSWLLVLSVFGCTAGMAWTVVNLFHFAVTYYFFHWKKGTPFAEDQGIYNNLTWWEQMDNGKQLTRNRKFLTVVPVVLYLIASHTTDYQHPMLFLNTVAVAVLVIAKFPNMHKVRIFGING</sequence>
<feature type="transmembrane region" description="Helical" evidence="13">
    <location>
        <begin position="681"/>
        <end position="698"/>
    </location>
</feature>
<dbReference type="AlphaFoldDB" id="A0A9E7KNL5"/>
<evidence type="ECO:0000256" key="9">
    <source>
        <dbReference type="ARBA" id="ARBA00022989"/>
    </source>
</evidence>
<dbReference type="CDD" id="cd05117">
    <property type="entry name" value="STKc_CAMK"/>
    <property type="match status" value="1"/>
</dbReference>
<dbReference type="PROSITE" id="PS50011">
    <property type="entry name" value="PROTEIN_KINASE_DOM"/>
    <property type="match status" value="1"/>
</dbReference>
<evidence type="ECO:0000256" key="3">
    <source>
        <dbReference type="ARBA" id="ARBA00022679"/>
    </source>
</evidence>
<keyword evidence="9 13" id="KW-1133">Transmembrane helix</keyword>
<protein>
    <submittedName>
        <fullName evidence="16">Calmodulin-dependent protein kinase</fullName>
    </submittedName>
</protein>
<dbReference type="GO" id="GO:0004674">
    <property type="term" value="F:protein serine/threonine kinase activity"/>
    <property type="evidence" value="ECO:0007669"/>
    <property type="project" value="UniProtKB-KW"/>
</dbReference>
<reference evidence="16" key="1">
    <citation type="submission" date="2022-05" db="EMBL/GenBank/DDBJ databases">
        <title>The Musa troglodytarum L. genome provides insights into the mechanism of non-climacteric behaviour and enrichment of carotenoids.</title>
        <authorList>
            <person name="Wang J."/>
        </authorList>
    </citation>
    <scope>NUCLEOTIDE SEQUENCE</scope>
    <source>
        <tissue evidence="16">Leaf</tissue>
    </source>
</reference>
<evidence type="ECO:0000256" key="11">
    <source>
        <dbReference type="PROSITE-ProRule" id="PRU10141"/>
    </source>
</evidence>
<evidence type="ECO:0000313" key="16">
    <source>
        <dbReference type="EMBL" id="URE21740.1"/>
    </source>
</evidence>
<feature type="compositionally biased region" description="Polar residues" evidence="12">
    <location>
        <begin position="54"/>
        <end position="69"/>
    </location>
</feature>
<dbReference type="PANTHER" id="PTHR24349">
    <property type="entry name" value="SERINE/THREONINE-PROTEIN KINASE"/>
    <property type="match status" value="1"/>
</dbReference>
<dbReference type="Pfam" id="PF04061">
    <property type="entry name" value="ORMDL"/>
    <property type="match status" value="1"/>
</dbReference>
<dbReference type="SUPFAM" id="SSF47473">
    <property type="entry name" value="EF-hand"/>
    <property type="match status" value="1"/>
</dbReference>
<dbReference type="FunFam" id="3.30.200.20:FF:000101">
    <property type="entry name" value="CDPK-related kinase 1"/>
    <property type="match status" value="1"/>
</dbReference>
<feature type="region of interest" description="Disordered" evidence="12">
    <location>
        <begin position="1"/>
        <end position="95"/>
    </location>
</feature>
<dbReference type="Gene3D" id="1.10.238.10">
    <property type="entry name" value="EF-hand"/>
    <property type="match status" value="2"/>
</dbReference>
<dbReference type="GO" id="GO:0005789">
    <property type="term" value="C:endoplasmic reticulum membrane"/>
    <property type="evidence" value="ECO:0007669"/>
    <property type="project" value="InterPro"/>
</dbReference>
<keyword evidence="5" id="KW-0677">Repeat</keyword>
<dbReference type="OrthoDB" id="40902at2759"/>
<dbReference type="PROSITE" id="PS00107">
    <property type="entry name" value="PROTEIN_KINASE_ATP"/>
    <property type="match status" value="1"/>
</dbReference>
<dbReference type="InterPro" id="IPR002048">
    <property type="entry name" value="EF_hand_dom"/>
</dbReference>
<dbReference type="PROSITE" id="PS00108">
    <property type="entry name" value="PROTEIN_KINASE_ST"/>
    <property type="match status" value="1"/>
</dbReference>
<dbReference type="FunFam" id="1.10.510.10:FF:001294">
    <property type="entry name" value="CDPK-related kinase 3"/>
    <property type="match status" value="1"/>
</dbReference>
<dbReference type="SMART" id="SM00220">
    <property type="entry name" value="S_TKc"/>
    <property type="match status" value="1"/>
</dbReference>
<feature type="region of interest" description="Disordered" evidence="12">
    <location>
        <begin position="109"/>
        <end position="132"/>
    </location>
</feature>
<dbReference type="PROSITE" id="PS50222">
    <property type="entry name" value="EF_HAND_2"/>
    <property type="match status" value="1"/>
</dbReference>
<keyword evidence="7 16" id="KW-0418">Kinase</keyword>
<evidence type="ECO:0000256" key="6">
    <source>
        <dbReference type="ARBA" id="ARBA00022741"/>
    </source>
</evidence>
<dbReference type="InterPro" id="IPR050205">
    <property type="entry name" value="CDPK_Ser/Thr_kinases"/>
</dbReference>
<evidence type="ECO:0000256" key="10">
    <source>
        <dbReference type="ARBA" id="ARBA00023136"/>
    </source>
</evidence>
<dbReference type="InterPro" id="IPR007203">
    <property type="entry name" value="ORMDL"/>
</dbReference>
<evidence type="ECO:0000256" key="7">
    <source>
        <dbReference type="ARBA" id="ARBA00022777"/>
    </source>
</evidence>
<dbReference type="InterPro" id="IPR011992">
    <property type="entry name" value="EF-hand-dom_pair"/>
</dbReference>
<dbReference type="GO" id="GO:0005509">
    <property type="term" value="F:calcium ion binding"/>
    <property type="evidence" value="ECO:0007669"/>
    <property type="project" value="InterPro"/>
</dbReference>
<evidence type="ECO:0000256" key="2">
    <source>
        <dbReference type="ARBA" id="ARBA00022527"/>
    </source>
</evidence>
<dbReference type="Gene3D" id="3.30.200.20">
    <property type="entry name" value="Phosphorylase Kinase, domain 1"/>
    <property type="match status" value="1"/>
</dbReference>
<dbReference type="GO" id="GO:0005524">
    <property type="term" value="F:ATP binding"/>
    <property type="evidence" value="ECO:0007669"/>
    <property type="project" value="UniProtKB-UniRule"/>
</dbReference>
<feature type="compositionally biased region" description="Low complexity" evidence="12">
    <location>
        <begin position="70"/>
        <end position="83"/>
    </location>
</feature>
<dbReference type="FunFam" id="1.10.238.10:FF:000085">
    <property type="entry name" value="CDPK-related kinase 1"/>
    <property type="match status" value="1"/>
</dbReference>
<evidence type="ECO:0000256" key="5">
    <source>
        <dbReference type="ARBA" id="ARBA00022737"/>
    </source>
</evidence>
<feature type="transmembrane region" description="Helical" evidence="13">
    <location>
        <begin position="756"/>
        <end position="773"/>
    </location>
</feature>
<feature type="domain" description="EF-hand" evidence="15">
    <location>
        <begin position="450"/>
        <end position="485"/>
    </location>
</feature>
<keyword evidence="10 13" id="KW-0472">Membrane</keyword>
<feature type="domain" description="Protein kinase" evidence="14">
    <location>
        <begin position="147"/>
        <end position="409"/>
    </location>
</feature>
<evidence type="ECO:0000256" key="4">
    <source>
        <dbReference type="ARBA" id="ARBA00022692"/>
    </source>
</evidence>
<keyword evidence="17" id="KW-1185">Reference proteome</keyword>
<evidence type="ECO:0000256" key="13">
    <source>
        <dbReference type="SAM" id="Phobius"/>
    </source>
</evidence>
<name>A0A9E7KNL5_9LILI</name>
<dbReference type="EMBL" id="CP097509">
    <property type="protein sequence ID" value="URE21740.1"/>
    <property type="molecule type" value="Genomic_DNA"/>
</dbReference>
<dbReference type="InterPro" id="IPR011009">
    <property type="entry name" value="Kinase-like_dom_sf"/>
</dbReference>
<evidence type="ECO:0000259" key="14">
    <source>
        <dbReference type="PROSITE" id="PS50011"/>
    </source>
</evidence>
<dbReference type="SUPFAM" id="SSF56112">
    <property type="entry name" value="Protein kinase-like (PK-like)"/>
    <property type="match status" value="1"/>
</dbReference>
<dbReference type="FunFam" id="1.10.510.10:FF:001864">
    <property type="entry name" value="Calcium-dependent protein kinase SK5"/>
    <property type="match status" value="1"/>
</dbReference>
<dbReference type="InterPro" id="IPR008271">
    <property type="entry name" value="Ser/Thr_kinase_AS"/>
</dbReference>
<dbReference type="Proteomes" id="UP001055439">
    <property type="component" value="Chromosome 7"/>
</dbReference>
<dbReference type="InterPro" id="IPR017441">
    <property type="entry name" value="Protein_kinase_ATP_BS"/>
</dbReference>
<dbReference type="Pfam" id="PF00069">
    <property type="entry name" value="Pkinase"/>
    <property type="match status" value="1"/>
</dbReference>
<keyword evidence="4 13" id="KW-0812">Transmembrane</keyword>
<evidence type="ECO:0000256" key="8">
    <source>
        <dbReference type="ARBA" id="ARBA00022840"/>
    </source>
</evidence>
<accession>A0A9E7KNL5</accession>
<evidence type="ECO:0000259" key="15">
    <source>
        <dbReference type="PROSITE" id="PS50222"/>
    </source>
</evidence>
<dbReference type="InterPro" id="IPR000719">
    <property type="entry name" value="Prot_kinase_dom"/>
</dbReference>
<feature type="compositionally biased region" description="Basic and acidic residues" evidence="12">
    <location>
        <begin position="110"/>
        <end position="119"/>
    </location>
</feature>
<gene>
    <name evidence="16" type="ORF">MUK42_11909</name>
</gene>
<evidence type="ECO:0000256" key="1">
    <source>
        <dbReference type="ARBA" id="ARBA00004141"/>
    </source>
</evidence>
<proteinExistence type="predicted"/>
<keyword evidence="3" id="KW-0808">Transferase</keyword>
<organism evidence="16 17">
    <name type="scientific">Musa troglodytarum</name>
    <name type="common">fe'i banana</name>
    <dbReference type="NCBI Taxonomy" id="320322"/>
    <lineage>
        <taxon>Eukaryota</taxon>
        <taxon>Viridiplantae</taxon>
        <taxon>Streptophyta</taxon>
        <taxon>Embryophyta</taxon>
        <taxon>Tracheophyta</taxon>
        <taxon>Spermatophyta</taxon>
        <taxon>Magnoliopsida</taxon>
        <taxon>Liliopsida</taxon>
        <taxon>Zingiberales</taxon>
        <taxon>Musaceae</taxon>
        <taxon>Musa</taxon>
    </lineage>
</organism>